<keyword evidence="1" id="KW-0472">Membrane</keyword>
<dbReference type="AlphaFoldDB" id="A0A6B8M958"/>
<proteinExistence type="predicted"/>
<feature type="transmembrane region" description="Helical" evidence="1">
    <location>
        <begin position="32"/>
        <end position="56"/>
    </location>
</feature>
<feature type="transmembrane region" description="Helical" evidence="1">
    <location>
        <begin position="93"/>
        <end position="117"/>
    </location>
</feature>
<gene>
    <name evidence="2" type="ORF">F7D14_17905</name>
</gene>
<protein>
    <submittedName>
        <fullName evidence="2">Uncharacterized protein</fullName>
    </submittedName>
</protein>
<dbReference type="RefSeq" id="WP_154420089.1">
    <property type="nucleotide sequence ID" value="NZ_CP044331.1"/>
</dbReference>
<name>A0A6B8M958_9HYPH</name>
<dbReference type="EMBL" id="CP044331">
    <property type="protein sequence ID" value="QGM99176.1"/>
    <property type="molecule type" value="Genomic_DNA"/>
</dbReference>
<accession>A0A6B8M958</accession>
<reference evidence="2 3" key="1">
    <citation type="submission" date="2019-09" db="EMBL/GenBank/DDBJ databases">
        <title>Isolation and complete genome sequencing of Methylocystis species.</title>
        <authorList>
            <person name="Rumah B.L."/>
            <person name="Stead C.E."/>
            <person name="Stevens B.C."/>
            <person name="Minton N.P."/>
            <person name="Grosse-Honebrink A."/>
            <person name="Zhang Y."/>
        </authorList>
    </citation>
    <scope>NUCLEOTIDE SEQUENCE [LARGE SCALE GENOMIC DNA]</scope>
    <source>
        <strain evidence="2 3">BRCS2</strain>
    </source>
</reference>
<dbReference type="Proteomes" id="UP000422569">
    <property type="component" value="Chromosome"/>
</dbReference>
<evidence type="ECO:0000313" key="3">
    <source>
        <dbReference type="Proteomes" id="UP000422569"/>
    </source>
</evidence>
<keyword evidence="1" id="KW-1133">Transmembrane helix</keyword>
<organism evidence="2 3">
    <name type="scientific">Methylocystis parvus</name>
    <dbReference type="NCBI Taxonomy" id="134"/>
    <lineage>
        <taxon>Bacteria</taxon>
        <taxon>Pseudomonadati</taxon>
        <taxon>Pseudomonadota</taxon>
        <taxon>Alphaproteobacteria</taxon>
        <taxon>Hyphomicrobiales</taxon>
        <taxon>Methylocystaceae</taxon>
        <taxon>Methylocystis</taxon>
    </lineage>
</organism>
<keyword evidence="1" id="KW-0812">Transmembrane</keyword>
<sequence length="190" mass="19788">MDALFATVAFDTAPRAAELLLGAAARADVVVFAVAFVVALVTLFAAVFAPLVFAAVLVELEAVFVAALAADFAALFGRAAAEALLFTVDFATVLPTALFSDALLPALFLALLAGAVADAARSRADLAALFAEPREREAEEVTPAPFFFSFFVADGIRGTLPIRPAVETGRICRPLAFPARMPARTASLSI</sequence>
<keyword evidence="3" id="KW-1185">Reference proteome</keyword>
<evidence type="ECO:0000256" key="1">
    <source>
        <dbReference type="SAM" id="Phobius"/>
    </source>
</evidence>
<dbReference type="KEGG" id="mpar:F7D14_17905"/>
<evidence type="ECO:0000313" key="2">
    <source>
        <dbReference type="EMBL" id="QGM99176.1"/>
    </source>
</evidence>
<feature type="transmembrane region" description="Helical" evidence="1">
    <location>
        <begin position="63"/>
        <end position="81"/>
    </location>
</feature>